<dbReference type="Proteomes" id="UP000298061">
    <property type="component" value="Unassembled WGS sequence"/>
</dbReference>
<evidence type="ECO:0000259" key="6">
    <source>
        <dbReference type="PROSITE" id="PS50089"/>
    </source>
</evidence>
<organism evidence="8 9">
    <name type="scientific">Hericium alpestre</name>
    <dbReference type="NCBI Taxonomy" id="135208"/>
    <lineage>
        <taxon>Eukaryota</taxon>
        <taxon>Fungi</taxon>
        <taxon>Dikarya</taxon>
        <taxon>Basidiomycota</taxon>
        <taxon>Agaricomycotina</taxon>
        <taxon>Agaricomycetes</taxon>
        <taxon>Russulales</taxon>
        <taxon>Hericiaceae</taxon>
        <taxon>Hericium</taxon>
    </lineage>
</organism>
<proteinExistence type="predicted"/>
<evidence type="ECO:0000256" key="2">
    <source>
        <dbReference type="ARBA" id="ARBA00022771"/>
    </source>
</evidence>
<keyword evidence="3" id="KW-0862">Zinc</keyword>
<dbReference type="OrthoDB" id="5588846at2759"/>
<dbReference type="Gene3D" id="3.30.40.10">
    <property type="entry name" value="Zinc/RING finger domain, C3HC4 (zinc finger)"/>
    <property type="match status" value="1"/>
</dbReference>
<dbReference type="SMART" id="SM00184">
    <property type="entry name" value="RING"/>
    <property type="match status" value="1"/>
</dbReference>
<dbReference type="STRING" id="135208.A0A4Y9ZN24"/>
<keyword evidence="2 4" id="KW-0863">Zinc-finger</keyword>
<dbReference type="PANTHER" id="PTHR23327:SF51">
    <property type="entry name" value="TRANSCRIPTIONAL REGULATOR OF YEAST FORM ADHERENCE 3"/>
    <property type="match status" value="1"/>
</dbReference>
<evidence type="ECO:0000256" key="3">
    <source>
        <dbReference type="ARBA" id="ARBA00022833"/>
    </source>
</evidence>
<feature type="domain" description="RING-type" evidence="6">
    <location>
        <begin position="446"/>
        <end position="485"/>
    </location>
</feature>
<evidence type="ECO:0008006" key="10">
    <source>
        <dbReference type="Google" id="ProtNLM"/>
    </source>
</evidence>
<evidence type="ECO:0000313" key="8">
    <source>
        <dbReference type="EMBL" id="TFY75664.1"/>
    </source>
</evidence>
<dbReference type="PROSITE" id="PS51382">
    <property type="entry name" value="SPX"/>
    <property type="match status" value="1"/>
</dbReference>
<sequence length="542" mass="60650">MSRHTDNGCGAQLKKLIHHIVDELESIGLTPELLQKLLQEQKASLKHASEKGKEKAPDASFDSSDPALPKVVYELSTNPDRIEPRLHFWIKQRTAAREATSLLSVDLDETDERRLGEGILAWVAGSDADDDDVEPDEDEPAYGSSLIYKLQQDATAQANEMPEIDERAFSPPLSWIDEASSSDLRRTITVDNSRDDESKEVIIPLVNDTAFYQLLSNALQSISKHLEIVHTDFVSTLETLSHTISATARPQSATSKFHPHSRTADPSAVTSPIVSWRSRRQSSDLYAWRGIFQLYVEVEVFSSLSERAHGDRDVEDSEARLKLFAERVTGRGLGDRRTLKLAESRQALESFLQLNVFLLDLKKFQKANAEATRKILKKHAKRTALPLPTLCVASATALSFYRSQMPASDVMTLVVPHIVARLPRMLVQAIGVTLLPIIPHVDDYACLICTSIAFKPIRLFCGHLFCVRCLVKMQKRGKGSCPMCRAPTVLQADRSNVDWALLNFMQDWFPEESREKLKQNEDEAAEEELHELGLDTAGCIIA</sequence>
<comment type="caution">
    <text evidence="8">The sequence shown here is derived from an EMBL/GenBank/DDBJ whole genome shotgun (WGS) entry which is preliminary data.</text>
</comment>
<dbReference type="GO" id="GO:0008270">
    <property type="term" value="F:zinc ion binding"/>
    <property type="evidence" value="ECO:0007669"/>
    <property type="project" value="UniProtKB-KW"/>
</dbReference>
<evidence type="ECO:0000313" key="9">
    <source>
        <dbReference type="Proteomes" id="UP000298061"/>
    </source>
</evidence>
<dbReference type="PANTHER" id="PTHR23327">
    <property type="entry name" value="RING FINGER PROTEIN 127"/>
    <property type="match status" value="1"/>
</dbReference>
<dbReference type="InterPro" id="IPR017907">
    <property type="entry name" value="Znf_RING_CS"/>
</dbReference>
<keyword evidence="9" id="KW-1185">Reference proteome</keyword>
<name>A0A4Y9ZN24_9AGAM</name>
<gene>
    <name evidence="8" type="ORF">EWM64_g8350</name>
</gene>
<feature type="region of interest" description="Disordered" evidence="5">
    <location>
        <begin position="45"/>
        <end position="66"/>
    </location>
</feature>
<evidence type="ECO:0000256" key="1">
    <source>
        <dbReference type="ARBA" id="ARBA00022723"/>
    </source>
</evidence>
<keyword evidence="1" id="KW-0479">Metal-binding</keyword>
<dbReference type="Pfam" id="PF03105">
    <property type="entry name" value="SPX"/>
    <property type="match status" value="1"/>
</dbReference>
<feature type="domain" description="SPX" evidence="7">
    <location>
        <begin position="7"/>
        <end position="393"/>
    </location>
</feature>
<feature type="compositionally biased region" description="Basic and acidic residues" evidence="5">
    <location>
        <begin position="47"/>
        <end position="57"/>
    </location>
</feature>
<dbReference type="InterPro" id="IPR004331">
    <property type="entry name" value="SPX_dom"/>
</dbReference>
<protein>
    <recommendedName>
        <fullName evidence="10">RING-type domain-containing protein</fullName>
    </recommendedName>
</protein>
<evidence type="ECO:0000256" key="4">
    <source>
        <dbReference type="PROSITE-ProRule" id="PRU00175"/>
    </source>
</evidence>
<dbReference type="SUPFAM" id="SSF57850">
    <property type="entry name" value="RING/U-box"/>
    <property type="match status" value="1"/>
</dbReference>
<evidence type="ECO:0000259" key="7">
    <source>
        <dbReference type="PROSITE" id="PS51382"/>
    </source>
</evidence>
<dbReference type="PROSITE" id="PS00518">
    <property type="entry name" value="ZF_RING_1"/>
    <property type="match status" value="1"/>
</dbReference>
<evidence type="ECO:0000256" key="5">
    <source>
        <dbReference type="SAM" id="MobiDB-lite"/>
    </source>
</evidence>
<dbReference type="InterPro" id="IPR001841">
    <property type="entry name" value="Znf_RING"/>
</dbReference>
<reference evidence="8 9" key="1">
    <citation type="submission" date="2019-02" db="EMBL/GenBank/DDBJ databases">
        <title>Genome sequencing of the rare red list fungi Hericium alpestre (H. flagellum).</title>
        <authorList>
            <person name="Buettner E."/>
            <person name="Kellner H."/>
        </authorList>
    </citation>
    <scope>NUCLEOTIDE SEQUENCE [LARGE SCALE GENOMIC DNA]</scope>
    <source>
        <strain evidence="8 9">DSM 108284</strain>
    </source>
</reference>
<dbReference type="Pfam" id="PF13920">
    <property type="entry name" value="zf-C3HC4_3"/>
    <property type="match status" value="1"/>
</dbReference>
<dbReference type="AlphaFoldDB" id="A0A4Y9ZN24"/>
<dbReference type="EMBL" id="SFCI01001479">
    <property type="protein sequence ID" value="TFY75664.1"/>
    <property type="molecule type" value="Genomic_DNA"/>
</dbReference>
<accession>A0A4Y9ZN24</accession>
<dbReference type="InterPro" id="IPR013083">
    <property type="entry name" value="Znf_RING/FYVE/PHD"/>
</dbReference>
<dbReference type="PROSITE" id="PS50089">
    <property type="entry name" value="ZF_RING_2"/>
    <property type="match status" value="1"/>
</dbReference>